<evidence type="ECO:0000313" key="3">
    <source>
        <dbReference type="Proteomes" id="UP000192815"/>
    </source>
</evidence>
<dbReference type="AlphaFoldDB" id="A0A1X0NCL4"/>
<dbReference type="Proteomes" id="UP000192815">
    <property type="component" value="Unassembled WGS sequence"/>
</dbReference>
<comment type="caution">
    <text evidence="2">The sequence shown here is derived from an EMBL/GenBank/DDBJ whole genome shotgun (WGS) entry which is preliminary data.</text>
</comment>
<dbReference type="STRING" id="1958950.BZK31_01030"/>
<reference evidence="3" key="1">
    <citation type="submission" date="2017-02" db="EMBL/GenBank/DDBJ databases">
        <title>Pseudomonas floridae sp. nov., a novel pathogenic bacterial species isolated from tomato.</title>
        <authorList>
            <person name="Timilsina S."/>
            <person name="Vallad G.E."/>
            <person name="Jones J.B."/>
        </authorList>
    </citation>
    <scope>NUCLEOTIDE SEQUENCE [LARGE SCALE GENOMIC DNA]</scope>
    <source>
        <strain evidence="3">GEV388</strain>
    </source>
</reference>
<dbReference type="EMBL" id="MUIO01000002">
    <property type="protein sequence ID" value="ORC62252.1"/>
    <property type="molecule type" value="Genomic_DNA"/>
</dbReference>
<protein>
    <submittedName>
        <fullName evidence="2">Uncharacterized protein</fullName>
    </submittedName>
</protein>
<keyword evidence="3" id="KW-1185">Reference proteome</keyword>
<name>A0A1X0NCL4_9PSED</name>
<feature type="coiled-coil region" evidence="1">
    <location>
        <begin position="9"/>
        <end position="36"/>
    </location>
</feature>
<sequence>MKSDSHQDVGAVQTTLKQLREDLRNLERSELERVQQLRGHQTVDAVEAIEQSFVRLNQSVADIEQTLALLGEATGELGKL</sequence>
<keyword evidence="1" id="KW-0175">Coiled coil</keyword>
<dbReference type="RefSeq" id="WP_083180893.1">
    <property type="nucleotide sequence ID" value="NZ_CBCRZR010000002.1"/>
</dbReference>
<dbReference type="OrthoDB" id="6907373at2"/>
<evidence type="ECO:0000256" key="1">
    <source>
        <dbReference type="SAM" id="Coils"/>
    </source>
</evidence>
<organism evidence="2 3">
    <name type="scientific">Pseudomonas floridensis</name>
    <dbReference type="NCBI Taxonomy" id="1958950"/>
    <lineage>
        <taxon>Bacteria</taxon>
        <taxon>Pseudomonadati</taxon>
        <taxon>Pseudomonadota</taxon>
        <taxon>Gammaproteobacteria</taxon>
        <taxon>Pseudomonadales</taxon>
        <taxon>Pseudomonadaceae</taxon>
        <taxon>Pseudomonas</taxon>
    </lineage>
</organism>
<accession>A0A1X0NCL4</accession>
<evidence type="ECO:0000313" key="2">
    <source>
        <dbReference type="EMBL" id="ORC62252.1"/>
    </source>
</evidence>
<gene>
    <name evidence="2" type="ORF">BZK31_01030</name>
</gene>
<proteinExistence type="predicted"/>